<dbReference type="EMBL" id="CAMXCT020006841">
    <property type="protein sequence ID" value="CAL1174290.1"/>
    <property type="molecule type" value="Genomic_DNA"/>
</dbReference>
<dbReference type="CDD" id="cd00200">
    <property type="entry name" value="WD40"/>
    <property type="match status" value="1"/>
</dbReference>
<feature type="repeat" description="WD" evidence="3">
    <location>
        <begin position="397"/>
        <end position="429"/>
    </location>
</feature>
<dbReference type="InterPro" id="IPR011047">
    <property type="entry name" value="Quinoprotein_ADH-like_sf"/>
</dbReference>
<evidence type="ECO:0000313" key="5">
    <source>
        <dbReference type="EMBL" id="CAL4808227.1"/>
    </source>
</evidence>
<dbReference type="SMART" id="SM00320">
    <property type="entry name" value="WD40"/>
    <property type="match status" value="8"/>
</dbReference>
<accession>A0A9P1GU89</accession>
<dbReference type="PROSITE" id="PS00678">
    <property type="entry name" value="WD_REPEATS_1"/>
    <property type="match status" value="4"/>
</dbReference>
<dbReference type="EMBL" id="CAMXCT030006841">
    <property type="protein sequence ID" value="CAL4808227.1"/>
    <property type="molecule type" value="Genomic_DNA"/>
</dbReference>
<name>A0A9P1GU89_9DINO</name>
<comment type="caution">
    <text evidence="4">The sequence shown here is derived from an EMBL/GenBank/DDBJ whole genome shotgun (WGS) entry which is preliminary data.</text>
</comment>
<dbReference type="SUPFAM" id="SSF50998">
    <property type="entry name" value="Quinoprotein alcohol dehydrogenase-like"/>
    <property type="match status" value="1"/>
</dbReference>
<dbReference type="Proteomes" id="UP001152797">
    <property type="component" value="Unassembled WGS sequence"/>
</dbReference>
<evidence type="ECO:0008006" key="7">
    <source>
        <dbReference type="Google" id="ProtNLM"/>
    </source>
</evidence>
<evidence type="ECO:0000313" key="6">
    <source>
        <dbReference type="Proteomes" id="UP001152797"/>
    </source>
</evidence>
<feature type="repeat" description="WD" evidence="3">
    <location>
        <begin position="160"/>
        <end position="201"/>
    </location>
</feature>
<dbReference type="SUPFAM" id="SSF50978">
    <property type="entry name" value="WD40 repeat-like"/>
    <property type="match status" value="1"/>
</dbReference>
<dbReference type="PANTHER" id="PTHR19848:SF8">
    <property type="entry name" value="F-BOX AND WD REPEAT DOMAIN CONTAINING 7"/>
    <property type="match status" value="1"/>
</dbReference>
<feature type="repeat" description="WD" evidence="3">
    <location>
        <begin position="75"/>
        <end position="116"/>
    </location>
</feature>
<feature type="repeat" description="WD" evidence="3">
    <location>
        <begin position="202"/>
        <end position="243"/>
    </location>
</feature>
<feature type="repeat" description="WD" evidence="3">
    <location>
        <begin position="117"/>
        <end position="159"/>
    </location>
</feature>
<dbReference type="PANTHER" id="PTHR19848">
    <property type="entry name" value="WD40 REPEAT PROTEIN"/>
    <property type="match status" value="1"/>
</dbReference>
<evidence type="ECO:0000256" key="1">
    <source>
        <dbReference type="ARBA" id="ARBA00022574"/>
    </source>
</evidence>
<dbReference type="InterPro" id="IPR001680">
    <property type="entry name" value="WD40_rpt"/>
</dbReference>
<dbReference type="PROSITE" id="PS50082">
    <property type="entry name" value="WD_REPEATS_2"/>
    <property type="match status" value="7"/>
</dbReference>
<sequence>IILEYHARNGDLETKSIDLLDLAPTTEVDGLVKRLVREEPLLSDSTKDTLQKMITKLIEKGTDQSSQRFTLYKILRGHQLPLTSCAFNKSGSKVITGSFDRSCRVWDTSSGEELLALNGHSDLIYAIALNNPFGDKITTGSFDRIARVWDASTGDCIHTLTGHSKEITCIGFNHLSTVLATGSADHSVKLWDVEVGLQIRSMEGHTGEISSLCFSSDGEKLLTGCFDSTAKLWEVARGRCLYTLSGHGAELKNKQIQEGHRGYISVARFDFTDRLCVTASMDGTCKLWRCAKGRCIETLRNHNQQPVLDACFNQTGSRLASASSDCTCVVYALAAAGPEESHSVQRQAMSTVLCRLVGHEKEISRVQFSPNGQKILTASADKTCRLWGMTGTCLQVFSGHSDEILHCTFNYDGDCILLASKDNTCSIWKDVNLALEEQ</sequence>
<protein>
    <recommendedName>
        <fullName evidence="7">Dynein assembly factor with WDR repeat domains 1</fullName>
    </recommendedName>
</protein>
<dbReference type="OrthoDB" id="674604at2759"/>
<keyword evidence="2" id="KW-0677">Repeat</keyword>
<evidence type="ECO:0000256" key="2">
    <source>
        <dbReference type="ARBA" id="ARBA00022737"/>
    </source>
</evidence>
<feature type="non-terminal residue" evidence="4">
    <location>
        <position position="438"/>
    </location>
</feature>
<evidence type="ECO:0000256" key="3">
    <source>
        <dbReference type="PROSITE-ProRule" id="PRU00221"/>
    </source>
</evidence>
<dbReference type="EMBL" id="CAMXCT010006841">
    <property type="protein sequence ID" value="CAI4020915.1"/>
    <property type="molecule type" value="Genomic_DNA"/>
</dbReference>
<organism evidence="4">
    <name type="scientific">Cladocopium goreaui</name>
    <dbReference type="NCBI Taxonomy" id="2562237"/>
    <lineage>
        <taxon>Eukaryota</taxon>
        <taxon>Sar</taxon>
        <taxon>Alveolata</taxon>
        <taxon>Dinophyceae</taxon>
        <taxon>Suessiales</taxon>
        <taxon>Symbiodiniaceae</taxon>
        <taxon>Cladocopium</taxon>
    </lineage>
</organism>
<dbReference type="PROSITE" id="PS50294">
    <property type="entry name" value="WD_REPEATS_REGION"/>
    <property type="match status" value="6"/>
</dbReference>
<reference evidence="4" key="1">
    <citation type="submission" date="2022-10" db="EMBL/GenBank/DDBJ databases">
        <authorList>
            <person name="Chen Y."/>
            <person name="Dougan E. K."/>
            <person name="Chan C."/>
            <person name="Rhodes N."/>
            <person name="Thang M."/>
        </authorList>
    </citation>
    <scope>NUCLEOTIDE SEQUENCE</scope>
</reference>
<feature type="repeat" description="WD" evidence="3">
    <location>
        <begin position="257"/>
        <end position="298"/>
    </location>
</feature>
<dbReference type="AlphaFoldDB" id="A0A9P1GU89"/>
<dbReference type="PRINTS" id="PR00320">
    <property type="entry name" value="GPROTEINBRPT"/>
</dbReference>
<proteinExistence type="predicted"/>
<dbReference type="InterPro" id="IPR020472">
    <property type="entry name" value="WD40_PAC1"/>
</dbReference>
<gene>
    <name evidence="4" type="ORF">C1SCF055_LOCUS45291</name>
</gene>
<dbReference type="InterPro" id="IPR019775">
    <property type="entry name" value="WD40_repeat_CS"/>
</dbReference>
<dbReference type="InterPro" id="IPR036322">
    <property type="entry name" value="WD40_repeat_dom_sf"/>
</dbReference>
<dbReference type="InterPro" id="IPR015943">
    <property type="entry name" value="WD40/YVTN_repeat-like_dom_sf"/>
</dbReference>
<dbReference type="Pfam" id="PF00400">
    <property type="entry name" value="WD40"/>
    <property type="match status" value="8"/>
</dbReference>
<keyword evidence="1 3" id="KW-0853">WD repeat</keyword>
<reference evidence="5 6" key="2">
    <citation type="submission" date="2024-05" db="EMBL/GenBank/DDBJ databases">
        <authorList>
            <person name="Chen Y."/>
            <person name="Shah S."/>
            <person name="Dougan E. K."/>
            <person name="Thang M."/>
            <person name="Chan C."/>
        </authorList>
    </citation>
    <scope>NUCLEOTIDE SEQUENCE [LARGE SCALE GENOMIC DNA]</scope>
</reference>
<keyword evidence="6" id="KW-1185">Reference proteome</keyword>
<evidence type="ECO:0000313" key="4">
    <source>
        <dbReference type="EMBL" id="CAI4020915.1"/>
    </source>
</evidence>
<feature type="repeat" description="WD" evidence="3">
    <location>
        <begin position="356"/>
        <end position="387"/>
    </location>
</feature>
<dbReference type="Gene3D" id="2.130.10.10">
    <property type="entry name" value="YVTN repeat-like/Quinoprotein amine dehydrogenase"/>
    <property type="match status" value="4"/>
</dbReference>